<evidence type="ECO:0000256" key="8">
    <source>
        <dbReference type="RuleBase" id="RU369061"/>
    </source>
</evidence>
<dbReference type="InterPro" id="IPR011611">
    <property type="entry name" value="PfkB_dom"/>
</dbReference>
<evidence type="ECO:0000256" key="3">
    <source>
        <dbReference type="ARBA" id="ARBA00022741"/>
    </source>
</evidence>
<keyword evidence="7" id="KW-0423">Lactose metabolism</keyword>
<evidence type="ECO:0000256" key="6">
    <source>
        <dbReference type="ARBA" id="ARBA00047745"/>
    </source>
</evidence>
<keyword evidence="4 8" id="KW-0418">Kinase</keyword>
<name>A0AA42BPV2_9BACI</name>
<comment type="caution">
    <text evidence="10">The sequence shown here is derived from an EMBL/GenBank/DDBJ whole genome shotgun (WGS) entry which is preliminary data.</text>
</comment>
<accession>A0AA42BPV2</accession>
<dbReference type="Proteomes" id="UP001156102">
    <property type="component" value="Unassembled WGS sequence"/>
</dbReference>
<comment type="catalytic activity">
    <reaction evidence="6 8">
        <text>beta-D-fructose 1-phosphate + ATP = beta-D-fructose 1,6-bisphosphate + ADP + H(+)</text>
        <dbReference type="Rhea" id="RHEA:14213"/>
        <dbReference type="ChEBI" id="CHEBI:15378"/>
        <dbReference type="ChEBI" id="CHEBI:30616"/>
        <dbReference type="ChEBI" id="CHEBI:32966"/>
        <dbReference type="ChEBI" id="CHEBI:138881"/>
        <dbReference type="ChEBI" id="CHEBI:456216"/>
        <dbReference type="EC" id="2.7.1.56"/>
    </reaction>
</comment>
<dbReference type="CDD" id="cd01164">
    <property type="entry name" value="FruK_PfkB_like"/>
    <property type="match status" value="1"/>
</dbReference>
<dbReference type="PANTHER" id="PTHR46566">
    <property type="entry name" value="1-PHOSPHOFRUCTOKINASE-RELATED"/>
    <property type="match status" value="1"/>
</dbReference>
<dbReference type="InterPro" id="IPR029056">
    <property type="entry name" value="Ribokinase-like"/>
</dbReference>
<dbReference type="AlphaFoldDB" id="A0AA42BPV2"/>
<protein>
    <recommendedName>
        <fullName evidence="7">Tagatose-6-phosphate kinase</fullName>
        <ecNumber evidence="7">2.7.1.144</ecNumber>
    </recommendedName>
</protein>
<comment type="catalytic activity">
    <reaction evidence="7">
        <text>D-tagatofuranose 6-phosphate + ATP = D-tagatofuranose 1,6-bisphosphate + ADP + H(+)</text>
        <dbReference type="Rhea" id="RHEA:12420"/>
        <dbReference type="ChEBI" id="CHEBI:15378"/>
        <dbReference type="ChEBI" id="CHEBI:30616"/>
        <dbReference type="ChEBI" id="CHEBI:58694"/>
        <dbReference type="ChEBI" id="CHEBI:58695"/>
        <dbReference type="ChEBI" id="CHEBI:456216"/>
        <dbReference type="EC" id="2.7.1.144"/>
    </reaction>
</comment>
<evidence type="ECO:0000256" key="2">
    <source>
        <dbReference type="ARBA" id="ARBA00022679"/>
    </source>
</evidence>
<comment type="similarity">
    <text evidence="7">Belongs to the carbohydrate kinase PfkB family. LacC subfamily.</text>
</comment>
<dbReference type="PIRSF" id="PIRSF000535">
    <property type="entry name" value="1PFK/6PFK/LacC"/>
    <property type="match status" value="1"/>
</dbReference>
<dbReference type="GO" id="GO:0005829">
    <property type="term" value="C:cytosol"/>
    <property type="evidence" value="ECO:0007669"/>
    <property type="project" value="TreeGrafter"/>
</dbReference>
<dbReference type="GO" id="GO:0005988">
    <property type="term" value="P:lactose metabolic process"/>
    <property type="evidence" value="ECO:0007669"/>
    <property type="project" value="UniProtKB-KW"/>
</dbReference>
<feature type="domain" description="Carbohydrate kinase PfkB" evidence="9">
    <location>
        <begin position="7"/>
        <end position="285"/>
    </location>
</feature>
<organism evidence="10 11">
    <name type="scientific">Ectobacillus ponti</name>
    <dbReference type="NCBI Taxonomy" id="2961894"/>
    <lineage>
        <taxon>Bacteria</taxon>
        <taxon>Bacillati</taxon>
        <taxon>Bacillota</taxon>
        <taxon>Bacilli</taxon>
        <taxon>Bacillales</taxon>
        <taxon>Bacillaceae</taxon>
        <taxon>Ectobacillus</taxon>
    </lineage>
</organism>
<dbReference type="FunFam" id="3.40.1190.20:FF:000001">
    <property type="entry name" value="Phosphofructokinase"/>
    <property type="match status" value="1"/>
</dbReference>
<gene>
    <name evidence="10" type="primary">pfkB</name>
    <name evidence="10" type="ORF">NK662_13675</name>
</gene>
<dbReference type="RefSeq" id="WP_254759498.1">
    <property type="nucleotide sequence ID" value="NZ_JANCLT010000006.1"/>
</dbReference>
<comment type="pathway">
    <text evidence="7">Carbohydrate metabolism; D-tagatose 6-phosphate degradation; D-glyceraldehyde 3-phosphate and glycerone phosphate from D-tagatose 6-phosphate: step 1/2.</text>
</comment>
<evidence type="ECO:0000256" key="5">
    <source>
        <dbReference type="ARBA" id="ARBA00022840"/>
    </source>
</evidence>
<keyword evidence="3 7" id="KW-0547">Nucleotide-binding</keyword>
<evidence type="ECO:0000313" key="11">
    <source>
        <dbReference type="Proteomes" id="UP001156102"/>
    </source>
</evidence>
<dbReference type="PANTHER" id="PTHR46566:SF1">
    <property type="entry name" value="1-PHOSPHOFRUCTOKINASE"/>
    <property type="match status" value="1"/>
</dbReference>
<comment type="function">
    <text evidence="8">Catalyzes the ATP-dependent phosphorylation of fructose-l-phosphate to fructose-l,6-bisphosphate.</text>
</comment>
<dbReference type="EC" id="2.7.1.144" evidence="7"/>
<evidence type="ECO:0000256" key="1">
    <source>
        <dbReference type="ARBA" id="ARBA00005380"/>
    </source>
</evidence>
<keyword evidence="11" id="KW-1185">Reference proteome</keyword>
<dbReference type="SUPFAM" id="SSF53613">
    <property type="entry name" value="Ribokinase-like"/>
    <property type="match status" value="1"/>
</dbReference>
<dbReference type="Pfam" id="PF00294">
    <property type="entry name" value="PfkB"/>
    <property type="match status" value="1"/>
</dbReference>
<dbReference type="Gene3D" id="3.40.1190.20">
    <property type="match status" value="1"/>
</dbReference>
<dbReference type="GO" id="GO:0016052">
    <property type="term" value="P:carbohydrate catabolic process"/>
    <property type="evidence" value="ECO:0007669"/>
    <property type="project" value="UniProtKB-ARBA"/>
</dbReference>
<dbReference type="InterPro" id="IPR022463">
    <property type="entry name" value="1-PFruKinase"/>
</dbReference>
<reference evidence="10" key="1">
    <citation type="submission" date="2022-07" db="EMBL/GenBank/DDBJ databases">
        <authorList>
            <person name="Li W.-J."/>
            <person name="Deng Q.-Q."/>
        </authorList>
    </citation>
    <scope>NUCLEOTIDE SEQUENCE</scope>
    <source>
        <strain evidence="10">SYSU M60031</strain>
    </source>
</reference>
<proteinExistence type="inferred from homology"/>
<dbReference type="EMBL" id="JANCLT010000006">
    <property type="protein sequence ID" value="MCP8969580.1"/>
    <property type="molecule type" value="Genomic_DNA"/>
</dbReference>
<keyword evidence="2 7" id="KW-0808">Transferase</keyword>
<dbReference type="GO" id="GO:0005524">
    <property type="term" value="F:ATP binding"/>
    <property type="evidence" value="ECO:0007669"/>
    <property type="project" value="UniProtKB-UniRule"/>
</dbReference>
<dbReference type="InterPro" id="IPR017583">
    <property type="entry name" value="Tagatose/fructose_Pkinase"/>
</dbReference>
<sequence length="301" mass="32259">MIYTCTLNPSIDYIVEVDAFQVGAVNRATHTAKYPGGKGINVSRVLQRLGAESTALGFIGGFTGEFVKQELEKEEIRHSFIQATGDTRINVKLKSGEETEINGQGPIISEEQLKQLFAKINELQHADILVLAGSVPSSLPSSIYTSIVQAAQERGAKVAVDTSGPALQEIIAAKPNLVKPNHHELGELFGVDIQTADEAIEYGKKLVDMGIEYVLVSMAGDGALFISKNEVIFAKPPRGTVRNSVGAGDSMLAGFLAAYTQGQSLEQAFRFSVASGSATAFSTDLCTKQDVERLLPEVQIL</sequence>
<dbReference type="GO" id="GO:0008662">
    <property type="term" value="F:1-phosphofructokinase activity"/>
    <property type="evidence" value="ECO:0007669"/>
    <property type="project" value="UniProtKB-UniRule"/>
</dbReference>
<dbReference type="PROSITE" id="PS00584">
    <property type="entry name" value="PFKB_KINASES_2"/>
    <property type="match status" value="1"/>
</dbReference>
<evidence type="ECO:0000256" key="4">
    <source>
        <dbReference type="ARBA" id="ARBA00022777"/>
    </source>
</evidence>
<evidence type="ECO:0000259" key="9">
    <source>
        <dbReference type="Pfam" id="PF00294"/>
    </source>
</evidence>
<dbReference type="GO" id="GO:0009024">
    <property type="term" value="F:tagatose-6-phosphate kinase activity"/>
    <property type="evidence" value="ECO:0007669"/>
    <property type="project" value="UniProtKB-EC"/>
</dbReference>
<evidence type="ECO:0000313" key="10">
    <source>
        <dbReference type="EMBL" id="MCP8969580.1"/>
    </source>
</evidence>
<dbReference type="GO" id="GO:0044281">
    <property type="term" value="P:small molecule metabolic process"/>
    <property type="evidence" value="ECO:0007669"/>
    <property type="project" value="UniProtKB-ARBA"/>
</dbReference>
<dbReference type="PROSITE" id="PS00583">
    <property type="entry name" value="PFKB_KINASES_1"/>
    <property type="match status" value="1"/>
</dbReference>
<evidence type="ECO:0000256" key="7">
    <source>
        <dbReference type="PIRNR" id="PIRNR000535"/>
    </source>
</evidence>
<dbReference type="NCBIfam" id="TIGR03828">
    <property type="entry name" value="pfkB"/>
    <property type="match status" value="1"/>
</dbReference>
<keyword evidence="5 7" id="KW-0067">ATP-binding</keyword>
<dbReference type="InterPro" id="IPR002173">
    <property type="entry name" value="Carboh/pur_kinase_PfkB_CS"/>
</dbReference>
<comment type="similarity">
    <text evidence="1">Belongs to the carbohydrate kinase pfkB family.</text>
</comment>
<dbReference type="NCBIfam" id="TIGR03168">
    <property type="entry name" value="1-PFK"/>
    <property type="match status" value="1"/>
</dbReference>